<proteinExistence type="predicted"/>
<dbReference type="Gene3D" id="1.10.10.10">
    <property type="entry name" value="Winged helix-like DNA-binding domain superfamily/Winged helix DNA-binding domain"/>
    <property type="match status" value="1"/>
</dbReference>
<dbReference type="InterPro" id="IPR036388">
    <property type="entry name" value="WH-like_DNA-bd_sf"/>
</dbReference>
<dbReference type="PRINTS" id="PR00598">
    <property type="entry name" value="HTHMARR"/>
</dbReference>
<dbReference type="EMBL" id="FSRL01000001">
    <property type="protein sequence ID" value="SIO21338.1"/>
    <property type="molecule type" value="Genomic_DNA"/>
</dbReference>
<dbReference type="PROSITE" id="PS50995">
    <property type="entry name" value="HTH_MARR_2"/>
    <property type="match status" value="1"/>
</dbReference>
<keyword evidence="2" id="KW-0238">DNA-binding</keyword>
<dbReference type="SMART" id="SM00347">
    <property type="entry name" value="HTH_MARR"/>
    <property type="match status" value="1"/>
</dbReference>
<evidence type="ECO:0000259" key="1">
    <source>
        <dbReference type="PROSITE" id="PS50995"/>
    </source>
</evidence>
<dbReference type="Proteomes" id="UP000184932">
    <property type="component" value="Unassembled WGS sequence"/>
</dbReference>
<dbReference type="STRING" id="1217970.SAMN05444002_3545"/>
<dbReference type="OrthoDB" id="8077146at2"/>
<reference evidence="3" key="1">
    <citation type="submission" date="2016-11" db="EMBL/GenBank/DDBJ databases">
        <authorList>
            <person name="Varghese N."/>
            <person name="Submissions S."/>
        </authorList>
    </citation>
    <scope>NUCLEOTIDE SEQUENCE [LARGE SCALE GENOMIC DNA]</scope>
    <source>
        <strain evidence="3">DSM 29440</strain>
    </source>
</reference>
<dbReference type="GO" id="GO:0003677">
    <property type="term" value="F:DNA binding"/>
    <property type="evidence" value="ECO:0007669"/>
    <property type="project" value="UniProtKB-KW"/>
</dbReference>
<keyword evidence="3" id="KW-1185">Reference proteome</keyword>
<feature type="domain" description="HTH marR-type" evidence="1">
    <location>
        <begin position="19"/>
        <end position="151"/>
    </location>
</feature>
<dbReference type="AlphaFoldDB" id="A0A1N6HNB0"/>
<dbReference type="InterPro" id="IPR036390">
    <property type="entry name" value="WH_DNA-bd_sf"/>
</dbReference>
<sequence length="160" mass="17601">MAAPHPRIVTAEPDDEGLRGHVGYNMKRAFHMIQLDVNATLAPFGLRMVTFSALVVVMENPGLRQSQLAEILAIERPNLVVILDELEQAGFLTRDRAPDDRRAYALHVTAQGLAVAEEARLAVAAHDRRMTAGLSDAELELVITALRRIERNGREGRTSG</sequence>
<dbReference type="InterPro" id="IPR039422">
    <property type="entry name" value="MarR/SlyA-like"/>
</dbReference>
<accession>A0A1N6HNB0</accession>
<dbReference type="RefSeq" id="WP_074257436.1">
    <property type="nucleotide sequence ID" value="NZ_FSRL01000001.1"/>
</dbReference>
<organism evidence="2 3">
    <name type="scientific">Vannielia litorea</name>
    <dbReference type="NCBI Taxonomy" id="1217970"/>
    <lineage>
        <taxon>Bacteria</taxon>
        <taxon>Pseudomonadati</taxon>
        <taxon>Pseudomonadota</taxon>
        <taxon>Alphaproteobacteria</taxon>
        <taxon>Rhodobacterales</taxon>
        <taxon>Paracoccaceae</taxon>
        <taxon>Vannielia</taxon>
    </lineage>
</organism>
<gene>
    <name evidence="2" type="ORF">SAMN05444002_3545</name>
</gene>
<dbReference type="Pfam" id="PF01047">
    <property type="entry name" value="MarR"/>
    <property type="match status" value="1"/>
</dbReference>
<dbReference type="GO" id="GO:0003700">
    <property type="term" value="F:DNA-binding transcription factor activity"/>
    <property type="evidence" value="ECO:0007669"/>
    <property type="project" value="InterPro"/>
</dbReference>
<evidence type="ECO:0000313" key="2">
    <source>
        <dbReference type="EMBL" id="SIO21338.1"/>
    </source>
</evidence>
<dbReference type="InterPro" id="IPR000835">
    <property type="entry name" value="HTH_MarR-typ"/>
</dbReference>
<evidence type="ECO:0000313" key="3">
    <source>
        <dbReference type="Proteomes" id="UP000184932"/>
    </source>
</evidence>
<protein>
    <submittedName>
        <fullName evidence="2">DNA-binding transcriptional regulator, MarR family</fullName>
    </submittedName>
</protein>
<dbReference type="SUPFAM" id="SSF46785">
    <property type="entry name" value="Winged helix' DNA-binding domain"/>
    <property type="match status" value="1"/>
</dbReference>
<dbReference type="GO" id="GO:0006950">
    <property type="term" value="P:response to stress"/>
    <property type="evidence" value="ECO:0007669"/>
    <property type="project" value="TreeGrafter"/>
</dbReference>
<name>A0A1N6HNB0_9RHOB</name>
<dbReference type="PANTHER" id="PTHR33164:SF89">
    <property type="entry name" value="MARR FAMILY REGULATORY PROTEIN"/>
    <property type="match status" value="1"/>
</dbReference>
<dbReference type="PANTHER" id="PTHR33164">
    <property type="entry name" value="TRANSCRIPTIONAL REGULATOR, MARR FAMILY"/>
    <property type="match status" value="1"/>
</dbReference>